<feature type="domain" description="C2H2-type" evidence="2">
    <location>
        <begin position="273"/>
        <end position="300"/>
    </location>
</feature>
<dbReference type="InterPro" id="IPR013087">
    <property type="entry name" value="Znf_C2H2_type"/>
</dbReference>
<evidence type="ECO:0000313" key="4">
    <source>
        <dbReference type="Proteomes" id="UP000327157"/>
    </source>
</evidence>
<dbReference type="GO" id="GO:0005737">
    <property type="term" value="C:cytoplasm"/>
    <property type="evidence" value="ECO:0007669"/>
    <property type="project" value="TreeGrafter"/>
</dbReference>
<sequence length="457" mass="50182">MLSVRTSPSSSGSVFDCKLNGGAIDRKDEGPNYDCRRKRYFDGSQKGPGLGLGFDTATCAAPACHNNRSNGGLEHQRPRAFVDGAYGKDGSRVAQLQSGANRNLGSDYPPQQACQIMPFQMPFVVTHISVPSSTSSVDSQSLMLVPSVDSRPHVNVHNSHPPAPTVHSMLSMQQNQRNQGPFIVKQAMPLLPPGPPPSPQDIFLVQNPYPVATSNQPSISAYSGLITSLLAQGLISVTNQTPPKVSLGVEFKADLLKVRHESVITALYGDLPGQCTTCGRRFKCQEEHSKHMDWHVTKNRMSKNRKMKLSRNWFVNMSLWFIAAEALCTNAAPKFMSTETTVEKKNSDEEVAVPAEEDQTSCVLCRECFHDFYSHEREEWMYKDAVYLNAPEGSTEGMDRYTLSAARTCFLDSDLESLSPGKLADFVILSTDSWDDVVAEESASVEATYVGGVQAYP</sequence>
<proteinExistence type="predicted"/>
<keyword evidence="1" id="KW-0863">Zinc-finger</keyword>
<dbReference type="GO" id="GO:0003729">
    <property type="term" value="F:mRNA binding"/>
    <property type="evidence" value="ECO:0007669"/>
    <property type="project" value="InterPro"/>
</dbReference>
<name>A0A5N5HMP9_9ROSA</name>
<dbReference type="GO" id="GO:0031124">
    <property type="term" value="P:mRNA 3'-end processing"/>
    <property type="evidence" value="ECO:0007669"/>
    <property type="project" value="InterPro"/>
</dbReference>
<dbReference type="PROSITE" id="PS50157">
    <property type="entry name" value="ZINC_FINGER_C2H2_2"/>
    <property type="match status" value="1"/>
</dbReference>
<dbReference type="GO" id="GO:0008270">
    <property type="term" value="F:zinc ion binding"/>
    <property type="evidence" value="ECO:0007669"/>
    <property type="project" value="UniProtKB-KW"/>
</dbReference>
<comment type="caution">
    <text evidence="3">The sequence shown here is derived from an EMBL/GenBank/DDBJ whole genome shotgun (WGS) entry which is preliminary data.</text>
</comment>
<evidence type="ECO:0000313" key="3">
    <source>
        <dbReference type="EMBL" id="KAB2627402.1"/>
    </source>
</evidence>
<accession>A0A5N5HMP9</accession>
<evidence type="ECO:0000256" key="1">
    <source>
        <dbReference type="PROSITE-ProRule" id="PRU00042"/>
    </source>
</evidence>
<keyword evidence="1" id="KW-0479">Metal-binding</keyword>
<reference evidence="4" key="2">
    <citation type="submission" date="2019-10" db="EMBL/GenBank/DDBJ databases">
        <title>A de novo genome assembly of a pear dwarfing rootstock.</title>
        <authorList>
            <person name="Wang F."/>
            <person name="Wang J."/>
            <person name="Li S."/>
            <person name="Zhang Y."/>
            <person name="Fang M."/>
            <person name="Ma L."/>
            <person name="Zhao Y."/>
            <person name="Jiang S."/>
        </authorList>
    </citation>
    <scope>NUCLEOTIDE SEQUENCE [LARGE SCALE GENOMIC DNA]</scope>
</reference>
<keyword evidence="1" id="KW-0862">Zinc</keyword>
<dbReference type="AlphaFoldDB" id="A0A5N5HMP9"/>
<dbReference type="InterPro" id="IPR057242">
    <property type="entry name" value="PCFS4-like"/>
</dbReference>
<dbReference type="PANTHER" id="PTHR15921">
    <property type="entry name" value="PRE-MRNA CLEAVAGE COMPLEX II"/>
    <property type="match status" value="1"/>
</dbReference>
<dbReference type="EMBL" id="SMOL01000157">
    <property type="protein sequence ID" value="KAB2627402.1"/>
    <property type="molecule type" value="Genomic_DNA"/>
</dbReference>
<dbReference type="PANTHER" id="PTHR15921:SF12">
    <property type="entry name" value="POLYADENYLATION AND CLEAVAGE FACTOR HOMOLOG 4"/>
    <property type="match status" value="1"/>
</dbReference>
<organism evidence="3 4">
    <name type="scientific">Pyrus ussuriensis x Pyrus communis</name>
    <dbReference type="NCBI Taxonomy" id="2448454"/>
    <lineage>
        <taxon>Eukaryota</taxon>
        <taxon>Viridiplantae</taxon>
        <taxon>Streptophyta</taxon>
        <taxon>Embryophyta</taxon>
        <taxon>Tracheophyta</taxon>
        <taxon>Spermatophyta</taxon>
        <taxon>Magnoliopsida</taxon>
        <taxon>eudicotyledons</taxon>
        <taxon>Gunneridae</taxon>
        <taxon>Pentapetalae</taxon>
        <taxon>rosids</taxon>
        <taxon>fabids</taxon>
        <taxon>Rosales</taxon>
        <taxon>Rosaceae</taxon>
        <taxon>Amygdaloideae</taxon>
        <taxon>Maleae</taxon>
        <taxon>Pyrus</taxon>
    </lineage>
</organism>
<dbReference type="PROSITE" id="PS00028">
    <property type="entry name" value="ZINC_FINGER_C2H2_1"/>
    <property type="match status" value="1"/>
</dbReference>
<dbReference type="GO" id="GO:0005849">
    <property type="term" value="C:mRNA cleavage factor complex"/>
    <property type="evidence" value="ECO:0007669"/>
    <property type="project" value="TreeGrafter"/>
</dbReference>
<protein>
    <recommendedName>
        <fullName evidence="2">C2H2-type domain-containing protein</fullName>
    </recommendedName>
</protein>
<dbReference type="GO" id="GO:0000993">
    <property type="term" value="F:RNA polymerase II complex binding"/>
    <property type="evidence" value="ECO:0007669"/>
    <property type="project" value="InterPro"/>
</dbReference>
<reference evidence="3 4" key="1">
    <citation type="submission" date="2019-09" db="EMBL/GenBank/DDBJ databases">
        <authorList>
            <person name="Ou C."/>
        </authorList>
    </citation>
    <scope>NUCLEOTIDE SEQUENCE [LARGE SCALE GENOMIC DNA]</scope>
    <source>
        <strain evidence="3">S2</strain>
        <tissue evidence="3">Leaf</tissue>
    </source>
</reference>
<reference evidence="3 4" key="3">
    <citation type="submission" date="2019-11" db="EMBL/GenBank/DDBJ databases">
        <title>A de novo genome assembly of a pear dwarfing rootstock.</title>
        <authorList>
            <person name="Wang F."/>
            <person name="Wang J."/>
            <person name="Li S."/>
            <person name="Zhang Y."/>
            <person name="Fang M."/>
            <person name="Ma L."/>
            <person name="Zhao Y."/>
            <person name="Jiang S."/>
        </authorList>
    </citation>
    <scope>NUCLEOTIDE SEQUENCE [LARGE SCALE GENOMIC DNA]</scope>
    <source>
        <strain evidence="3">S2</strain>
        <tissue evidence="3">Leaf</tissue>
    </source>
</reference>
<gene>
    <name evidence="3" type="ORF">D8674_021020</name>
</gene>
<dbReference type="GO" id="GO:0006369">
    <property type="term" value="P:termination of RNA polymerase II transcription"/>
    <property type="evidence" value="ECO:0007669"/>
    <property type="project" value="InterPro"/>
</dbReference>
<evidence type="ECO:0000259" key="2">
    <source>
        <dbReference type="PROSITE" id="PS50157"/>
    </source>
</evidence>
<keyword evidence="4" id="KW-1185">Reference proteome</keyword>
<dbReference type="InterPro" id="IPR045154">
    <property type="entry name" value="PCF11-like"/>
</dbReference>
<dbReference type="Proteomes" id="UP000327157">
    <property type="component" value="Chromosome 2"/>
</dbReference>
<dbReference type="OrthoDB" id="1194547at2759"/>
<dbReference type="Pfam" id="PF23228">
    <property type="entry name" value="zf_PCFS4"/>
    <property type="match status" value="1"/>
</dbReference>